<evidence type="ECO:0000313" key="3">
    <source>
        <dbReference type="Proteomes" id="UP000631114"/>
    </source>
</evidence>
<keyword evidence="3" id="KW-1185">Reference proteome</keyword>
<evidence type="ECO:0000313" key="2">
    <source>
        <dbReference type="EMBL" id="KAF9619652.1"/>
    </source>
</evidence>
<comment type="caution">
    <text evidence="2">The sequence shown here is derived from an EMBL/GenBank/DDBJ whole genome shotgun (WGS) entry which is preliminary data.</text>
</comment>
<dbReference type="AlphaFoldDB" id="A0A835INW1"/>
<dbReference type="PROSITE" id="PS50181">
    <property type="entry name" value="FBOX"/>
    <property type="match status" value="1"/>
</dbReference>
<dbReference type="InterPro" id="IPR032675">
    <property type="entry name" value="LRR_dom_sf"/>
</dbReference>
<proteinExistence type="predicted"/>
<dbReference type="SUPFAM" id="SSF52058">
    <property type="entry name" value="L domain-like"/>
    <property type="match status" value="1"/>
</dbReference>
<organism evidence="2 3">
    <name type="scientific">Coptis chinensis</name>
    <dbReference type="NCBI Taxonomy" id="261450"/>
    <lineage>
        <taxon>Eukaryota</taxon>
        <taxon>Viridiplantae</taxon>
        <taxon>Streptophyta</taxon>
        <taxon>Embryophyta</taxon>
        <taxon>Tracheophyta</taxon>
        <taxon>Spermatophyta</taxon>
        <taxon>Magnoliopsida</taxon>
        <taxon>Ranunculales</taxon>
        <taxon>Ranunculaceae</taxon>
        <taxon>Coptidoideae</taxon>
        <taxon>Coptis</taxon>
    </lineage>
</organism>
<protein>
    <recommendedName>
        <fullName evidence="1">F-box domain-containing protein</fullName>
    </recommendedName>
</protein>
<dbReference type="SMART" id="SM00579">
    <property type="entry name" value="FBD"/>
    <property type="match status" value="1"/>
</dbReference>
<dbReference type="EMBL" id="JADFTS010000002">
    <property type="protein sequence ID" value="KAF9619652.1"/>
    <property type="molecule type" value="Genomic_DNA"/>
</dbReference>
<dbReference type="Pfam" id="PF23622">
    <property type="entry name" value="LRR_At1g61320_AtMIF1"/>
    <property type="match status" value="1"/>
</dbReference>
<dbReference type="PANTHER" id="PTHR34223:SF51">
    <property type="entry name" value="OS06G0556300 PROTEIN"/>
    <property type="match status" value="1"/>
</dbReference>
<accession>A0A835INW1</accession>
<reference evidence="2 3" key="1">
    <citation type="submission" date="2020-10" db="EMBL/GenBank/DDBJ databases">
        <title>The Coptis chinensis genome and diversification of protoberbering-type alkaloids.</title>
        <authorList>
            <person name="Wang B."/>
            <person name="Shu S."/>
            <person name="Song C."/>
            <person name="Liu Y."/>
        </authorList>
    </citation>
    <scope>NUCLEOTIDE SEQUENCE [LARGE SCALE GENOMIC DNA]</scope>
    <source>
        <strain evidence="2">HL-2020</strain>
        <tissue evidence="2">Leaf</tissue>
    </source>
</reference>
<dbReference type="Proteomes" id="UP000631114">
    <property type="component" value="Unassembled WGS sequence"/>
</dbReference>
<dbReference type="CDD" id="cd22160">
    <property type="entry name" value="F-box_AtFBL13-like"/>
    <property type="match status" value="1"/>
</dbReference>
<dbReference type="Pfam" id="PF00646">
    <property type="entry name" value="F-box"/>
    <property type="match status" value="1"/>
</dbReference>
<dbReference type="InterPro" id="IPR053781">
    <property type="entry name" value="F-box_AtFBL13-like"/>
</dbReference>
<dbReference type="SUPFAM" id="SSF81383">
    <property type="entry name" value="F-box domain"/>
    <property type="match status" value="1"/>
</dbReference>
<dbReference type="InterPro" id="IPR036047">
    <property type="entry name" value="F-box-like_dom_sf"/>
</dbReference>
<dbReference type="InterPro" id="IPR001810">
    <property type="entry name" value="F-box_dom"/>
</dbReference>
<name>A0A835INW1_9MAGN</name>
<dbReference type="Gene3D" id="3.80.10.10">
    <property type="entry name" value="Ribonuclease Inhibitor"/>
    <property type="match status" value="1"/>
</dbReference>
<dbReference type="PANTHER" id="PTHR34223">
    <property type="entry name" value="OS11G0201299 PROTEIN"/>
    <property type="match status" value="1"/>
</dbReference>
<feature type="domain" description="F-box" evidence="1">
    <location>
        <begin position="96"/>
        <end position="149"/>
    </location>
</feature>
<dbReference type="OrthoDB" id="612216at2759"/>
<gene>
    <name evidence="2" type="ORF">IFM89_007973</name>
</gene>
<sequence>MTFGSTNTAFGVSSSPSSGFTFTPAFRQSPFGTTPSHFGAQTSLFGGSNPAVQRPAFGQPPTQSTPSIFYSTSTPALGSIVEQTGSTFGENSSPEMNRISALPMPIIYHILSFLPTEEVVRTCVLSKGWINIWSSVPSFHFNSRLFKSTKTFIKFVDFVLFLRDGSDVQNVSLSPVGQFDDVDVSWIKEWITYAVRHNVQVLDIENACGRNIQLTPHLFTCESLREFKLFNNNLSLPLRIWLPSLKVVHLISVSLKDGQLDEALFSASPSLETLLLVNCNITSGILTISASQLKNLNLKGNFPSSIVVSALNLISLKLNITNSVPVNIIFNGNLKLISDANIDLKGDSSVSTTQLISIVKNVRYLTMSTLFVQSIAVELQKDLGTQKCSDTPFSNLKWLKIGTLFSRDEVILINHILMHSTEIESVFLVNDVGKFGGLKNIAQVEQYEVKEGYKYKLSHLKLVEIEGFRGSENEMELVNLFLENAIVLEKMIIFLCNFGDEQELMKVGRKLLTQPRSSLTAGIMYWRI</sequence>
<evidence type="ECO:0000259" key="1">
    <source>
        <dbReference type="PROSITE" id="PS50181"/>
    </source>
</evidence>
<dbReference type="InterPro" id="IPR006566">
    <property type="entry name" value="FBD"/>
</dbReference>
<dbReference type="InterPro" id="IPR055357">
    <property type="entry name" value="LRR_At1g61320_AtMIF1"/>
</dbReference>
<dbReference type="InterPro" id="IPR053197">
    <property type="entry name" value="F-box_SCFL_complex_component"/>
</dbReference>